<dbReference type="InterPro" id="IPR038226">
    <property type="entry name" value="LMG18311-like_sf"/>
</dbReference>
<evidence type="ECO:0000313" key="1">
    <source>
        <dbReference type="EMBL" id="AJI24201.1"/>
    </source>
</evidence>
<dbReference type="InterPro" id="IPR014959">
    <property type="entry name" value="DUF1827"/>
</dbReference>
<sequence>MRFKDVTAERKTFVSCFKNQSKDTNTIKIFSNGVTKIIYSSSEKSEKVSISNLKRDVKQSEVSYAIKKILKAQPASVEIFYSANGVIHIHKNN</sequence>
<gene>
    <name evidence="1" type="ORF">BG04_4526</name>
</gene>
<evidence type="ECO:0000313" key="2">
    <source>
        <dbReference type="Proteomes" id="UP000031829"/>
    </source>
</evidence>
<accession>A0A0B6AL01</accession>
<dbReference type="Proteomes" id="UP000031829">
    <property type="component" value="Chromosome"/>
</dbReference>
<protein>
    <submittedName>
        <fullName evidence="1">Uncharacterized protein</fullName>
    </submittedName>
</protein>
<organism evidence="1 2">
    <name type="scientific">Priestia megaterium (strain ATCC 14581 / DSM 32 / CCUG 1817 / JCM 2506 / NBRC 15308 / NCIMB 9376 / NCTC 10342 / NRRL B-14308 / VKM B-512 / Ford 19)</name>
    <name type="common">Bacillus megaterium</name>
    <dbReference type="NCBI Taxonomy" id="1348623"/>
    <lineage>
        <taxon>Bacteria</taxon>
        <taxon>Bacillati</taxon>
        <taxon>Bacillota</taxon>
        <taxon>Bacilli</taxon>
        <taxon>Bacillales</taxon>
        <taxon>Bacillaceae</taxon>
        <taxon>Priestia</taxon>
    </lineage>
</organism>
<dbReference type="Pfam" id="PF08860">
    <property type="entry name" value="DUF1827"/>
    <property type="match status" value="1"/>
</dbReference>
<dbReference type="Gene3D" id="3.40.1720.10">
    <property type="entry name" value="Streptococcus thermophilus LMG 18311 protein like"/>
    <property type="match status" value="1"/>
</dbReference>
<proteinExistence type="predicted"/>
<dbReference type="HOGENOM" id="CLU_2393721_0_0_9"/>
<dbReference type="AlphaFoldDB" id="A0A0B6AL01"/>
<dbReference type="EMBL" id="CP009920">
    <property type="protein sequence ID" value="AJI24201.1"/>
    <property type="molecule type" value="Genomic_DNA"/>
</dbReference>
<dbReference type="KEGG" id="bmeg:BG04_4526"/>
<name>A0A0B6AL01_PRIM2</name>
<reference evidence="1 2" key="1">
    <citation type="journal article" date="2015" name="Genome Announc.">
        <title>Complete genome sequences for 35 biothreat assay-relevant bacillus species.</title>
        <authorList>
            <person name="Johnson S.L."/>
            <person name="Daligault H.E."/>
            <person name="Davenport K.W."/>
            <person name="Jaissle J."/>
            <person name="Frey K.G."/>
            <person name="Ladner J.T."/>
            <person name="Broomall S.M."/>
            <person name="Bishop-Lilly K.A."/>
            <person name="Bruce D.C."/>
            <person name="Gibbons H.S."/>
            <person name="Coyne S.R."/>
            <person name="Lo C.C."/>
            <person name="Meincke L."/>
            <person name="Munk A.C."/>
            <person name="Koroleva G.I."/>
            <person name="Rosenzweig C.N."/>
            <person name="Palacios G.F."/>
            <person name="Redden C.L."/>
            <person name="Minogue T.D."/>
            <person name="Chain P.S."/>
        </authorList>
    </citation>
    <scope>NUCLEOTIDE SEQUENCE [LARGE SCALE GENOMIC DNA]</scope>
    <source>
        <strain evidence="2">ATCC 14581 / DSM 32 / JCM 2506 / NBRC 15308 / NCIMB 9376 / NCTC 10342 / NRRL B-14308 / VKM B-512</strain>
    </source>
</reference>